<evidence type="ECO:0000256" key="5">
    <source>
        <dbReference type="ARBA" id="ARBA00022984"/>
    </source>
</evidence>
<feature type="binding site" evidence="8">
    <location>
        <position position="258"/>
    </location>
    <ligand>
        <name>substrate</name>
    </ligand>
</feature>
<evidence type="ECO:0000256" key="6">
    <source>
        <dbReference type="ARBA" id="ARBA00023316"/>
    </source>
</evidence>
<evidence type="ECO:0000256" key="2">
    <source>
        <dbReference type="ARBA" id="ARBA00022729"/>
    </source>
</evidence>
<dbReference type="Proteomes" id="UP000094172">
    <property type="component" value="Unassembled WGS sequence"/>
</dbReference>
<keyword evidence="3" id="KW-0378">Hydrolase</keyword>
<dbReference type="GO" id="GO:0009252">
    <property type="term" value="P:peptidoglycan biosynthetic process"/>
    <property type="evidence" value="ECO:0007669"/>
    <property type="project" value="UniProtKB-KW"/>
</dbReference>
<feature type="active site" evidence="7">
    <location>
        <position position="138"/>
    </location>
</feature>
<name>A0A1E3VJH0_9HYPH</name>
<dbReference type="GO" id="GO:0046677">
    <property type="term" value="P:response to antibiotic"/>
    <property type="evidence" value="ECO:0007669"/>
    <property type="project" value="InterPro"/>
</dbReference>
<dbReference type="InterPro" id="IPR018044">
    <property type="entry name" value="Peptidase_S11"/>
</dbReference>
<dbReference type="GO" id="GO:0008360">
    <property type="term" value="P:regulation of cell shape"/>
    <property type="evidence" value="ECO:0007669"/>
    <property type="project" value="UniProtKB-KW"/>
</dbReference>
<keyword evidence="4" id="KW-0133">Cell shape</keyword>
<evidence type="ECO:0000313" key="12">
    <source>
        <dbReference type="EMBL" id="ODR93655.1"/>
    </source>
</evidence>
<dbReference type="PANTHER" id="PTHR35333">
    <property type="entry name" value="BETA-LACTAMASE"/>
    <property type="match status" value="1"/>
</dbReference>
<feature type="active site" description="Acyl-ester intermediate" evidence="7">
    <location>
        <position position="82"/>
    </location>
</feature>
<keyword evidence="6" id="KW-0961">Cell wall biogenesis/degradation</keyword>
<dbReference type="PRINTS" id="PR00725">
    <property type="entry name" value="DADACBPTASE1"/>
</dbReference>
<proteinExistence type="inferred from homology"/>
<keyword evidence="13" id="KW-1185">Reference proteome</keyword>
<evidence type="ECO:0000313" key="13">
    <source>
        <dbReference type="Proteomes" id="UP000094172"/>
    </source>
</evidence>
<dbReference type="GO" id="GO:0009002">
    <property type="term" value="F:serine-type D-Ala-D-Ala carboxypeptidase activity"/>
    <property type="evidence" value="ECO:0007669"/>
    <property type="project" value="InterPro"/>
</dbReference>
<feature type="domain" description="Peptidase S11 D-alanyl-D-alanine carboxypeptidase A N-terminal" evidence="11">
    <location>
        <begin position="47"/>
        <end position="290"/>
    </location>
</feature>
<evidence type="ECO:0000259" key="11">
    <source>
        <dbReference type="Pfam" id="PF00768"/>
    </source>
</evidence>
<keyword evidence="5" id="KW-0573">Peptidoglycan synthesis</keyword>
<dbReference type="GO" id="GO:0006508">
    <property type="term" value="P:proteolysis"/>
    <property type="evidence" value="ECO:0007669"/>
    <property type="project" value="InterPro"/>
</dbReference>
<comment type="caution">
    <text evidence="12">The sequence shown here is derived from an EMBL/GenBank/DDBJ whole genome shotgun (WGS) entry which is preliminary data.</text>
</comment>
<keyword evidence="2" id="KW-0732">Signal</keyword>
<evidence type="ECO:0000256" key="7">
    <source>
        <dbReference type="PIRSR" id="PIRSR618044-1"/>
    </source>
</evidence>
<evidence type="ECO:0000256" key="9">
    <source>
        <dbReference type="RuleBase" id="RU004016"/>
    </source>
</evidence>
<dbReference type="InterPro" id="IPR001967">
    <property type="entry name" value="Peptidase_S11_N"/>
</dbReference>
<feature type="active site" description="Proton acceptor" evidence="7">
    <location>
        <position position="85"/>
    </location>
</feature>
<dbReference type="GO" id="GO:0030655">
    <property type="term" value="P:beta-lactam antibiotic catabolic process"/>
    <property type="evidence" value="ECO:0007669"/>
    <property type="project" value="InterPro"/>
</dbReference>
<keyword evidence="10" id="KW-0472">Membrane</keyword>
<dbReference type="AlphaFoldDB" id="A0A1E3VJH0"/>
<comment type="similarity">
    <text evidence="1 9">Belongs to the peptidase S11 family.</text>
</comment>
<evidence type="ECO:0000256" key="4">
    <source>
        <dbReference type="ARBA" id="ARBA00022960"/>
    </source>
</evidence>
<sequence length="329" mass="35251">MERGGADIMLQKWGRLFGLACIVVTVVAAIALTGLHRTAQSSAMNKGIQPPDVSAKSVFVLNADTGEVLYEKNPDEVFRILSLTKLVTAYILVDRMGDRLSETIKINWPHLTGGSSAKLKRLDVWTLQDLLYGMVLVSGNDASLAIADAIGHDLLASEGKRGDTAKATARFVEEMEAAANELGAHNASFADPYGLSPKNAATARDMGLIAAKIFVDPRLLPAWACTERTLHIDGRQPRTVELKTSLEILGEGTVIGAKTGSHVSKNIYNLVTAWRAPNGQTIVGVVLGSKSHPARYDEMRAIVDSAPRDFPGLGAAEIATKRAPTDTCH</sequence>
<dbReference type="InterPro" id="IPR012338">
    <property type="entry name" value="Beta-lactam/transpept-like"/>
</dbReference>
<keyword evidence="10" id="KW-1133">Transmembrane helix</keyword>
<dbReference type="PANTHER" id="PTHR35333:SF4">
    <property type="entry name" value="SLR0121 PROTEIN"/>
    <property type="match status" value="1"/>
</dbReference>
<dbReference type="InterPro" id="IPR000871">
    <property type="entry name" value="Beta-lactam_class-A"/>
</dbReference>
<dbReference type="GO" id="GO:0008800">
    <property type="term" value="F:beta-lactamase activity"/>
    <property type="evidence" value="ECO:0007669"/>
    <property type="project" value="InterPro"/>
</dbReference>
<gene>
    <name evidence="12" type="ORF">AUC70_12525</name>
</gene>
<accession>A0A1E3VJH0</accession>
<organism evidence="12 13">
    <name type="scientific">Methyloceanibacter stevinii</name>
    <dbReference type="NCBI Taxonomy" id="1774970"/>
    <lineage>
        <taxon>Bacteria</taxon>
        <taxon>Pseudomonadati</taxon>
        <taxon>Pseudomonadota</taxon>
        <taxon>Alphaproteobacteria</taxon>
        <taxon>Hyphomicrobiales</taxon>
        <taxon>Hyphomicrobiaceae</taxon>
        <taxon>Methyloceanibacter</taxon>
    </lineage>
</organism>
<dbReference type="Gene3D" id="3.40.710.10">
    <property type="entry name" value="DD-peptidase/beta-lactamase superfamily"/>
    <property type="match status" value="1"/>
</dbReference>
<reference evidence="12 13" key="1">
    <citation type="journal article" date="2016" name="Environ. Microbiol.">
        <title>New Methyloceanibacter diversity from North Sea sediments includes methanotroph containing solely the soluble methane monooxygenase.</title>
        <authorList>
            <person name="Vekeman B."/>
            <person name="Kerckhof F.M."/>
            <person name="Cremers G."/>
            <person name="de Vos P."/>
            <person name="Vandamme P."/>
            <person name="Boon N."/>
            <person name="Op den Camp H.J."/>
            <person name="Heylen K."/>
        </authorList>
    </citation>
    <scope>NUCLEOTIDE SEQUENCE [LARGE SCALE GENOMIC DNA]</scope>
    <source>
        <strain evidence="12 13">R-67176</strain>
    </source>
</reference>
<evidence type="ECO:0000256" key="3">
    <source>
        <dbReference type="ARBA" id="ARBA00022801"/>
    </source>
</evidence>
<dbReference type="GO" id="GO:0071555">
    <property type="term" value="P:cell wall organization"/>
    <property type="evidence" value="ECO:0007669"/>
    <property type="project" value="UniProtKB-KW"/>
</dbReference>
<keyword evidence="10" id="KW-0812">Transmembrane</keyword>
<evidence type="ECO:0000256" key="10">
    <source>
        <dbReference type="SAM" id="Phobius"/>
    </source>
</evidence>
<protein>
    <recommendedName>
        <fullName evidence="11">Peptidase S11 D-alanyl-D-alanine carboxypeptidase A N-terminal domain-containing protein</fullName>
    </recommendedName>
</protein>
<dbReference type="Pfam" id="PF00768">
    <property type="entry name" value="Peptidase_S11"/>
    <property type="match status" value="1"/>
</dbReference>
<evidence type="ECO:0000256" key="1">
    <source>
        <dbReference type="ARBA" id="ARBA00007164"/>
    </source>
</evidence>
<feature type="transmembrane region" description="Helical" evidence="10">
    <location>
        <begin position="16"/>
        <end position="35"/>
    </location>
</feature>
<dbReference type="SUPFAM" id="SSF56601">
    <property type="entry name" value="beta-lactamase/transpeptidase-like"/>
    <property type="match status" value="1"/>
</dbReference>
<evidence type="ECO:0000256" key="8">
    <source>
        <dbReference type="PIRSR" id="PIRSR618044-2"/>
    </source>
</evidence>
<dbReference type="EMBL" id="LPWE01000014">
    <property type="protein sequence ID" value="ODR93655.1"/>
    <property type="molecule type" value="Genomic_DNA"/>
</dbReference>
<dbReference type="STRING" id="1774970.AUC70_12525"/>